<dbReference type="NCBIfam" id="TIGR03345">
    <property type="entry name" value="VI_ClpV1"/>
    <property type="match status" value="1"/>
</dbReference>
<feature type="domain" description="AAA+ ATPase" evidence="8">
    <location>
        <begin position="657"/>
        <end position="810"/>
    </location>
</feature>
<dbReference type="SUPFAM" id="SSF81923">
    <property type="entry name" value="Double Clp-N motif"/>
    <property type="match status" value="1"/>
</dbReference>
<dbReference type="Pfam" id="PF00004">
    <property type="entry name" value="AAA"/>
    <property type="match status" value="1"/>
</dbReference>
<dbReference type="GO" id="GO:0005524">
    <property type="term" value="F:ATP binding"/>
    <property type="evidence" value="ECO:0007669"/>
    <property type="project" value="UniProtKB-KW"/>
</dbReference>
<dbReference type="Gene3D" id="1.10.8.60">
    <property type="match status" value="1"/>
</dbReference>
<accession>N8WSH7</accession>
<evidence type="ECO:0000256" key="4">
    <source>
        <dbReference type="ARBA" id="ARBA00022840"/>
    </source>
</evidence>
<reference evidence="10 11" key="1">
    <citation type="submission" date="2013-02" db="EMBL/GenBank/DDBJ databases">
        <title>The Genome Sequence of Acinetobacter sp. NIPH 899.</title>
        <authorList>
            <consortium name="The Broad Institute Genome Sequencing Platform"/>
            <consortium name="The Broad Institute Genome Sequencing Center for Infectious Disease"/>
            <person name="Cerqueira G."/>
            <person name="Feldgarden M."/>
            <person name="Courvalin P."/>
            <person name="Perichon B."/>
            <person name="Grillot-Courvalin C."/>
            <person name="Clermont D."/>
            <person name="Rocha E."/>
            <person name="Yoon E.-J."/>
            <person name="Nemec A."/>
            <person name="Walker B."/>
            <person name="Young S.K."/>
            <person name="Zeng Q."/>
            <person name="Gargeya S."/>
            <person name="Fitzgerald M."/>
            <person name="Haas B."/>
            <person name="Abouelleil A."/>
            <person name="Alvarado L."/>
            <person name="Arachchi H.M."/>
            <person name="Berlin A.M."/>
            <person name="Chapman S.B."/>
            <person name="Dewar J."/>
            <person name="Goldberg J."/>
            <person name="Griggs A."/>
            <person name="Gujja S."/>
            <person name="Hansen M."/>
            <person name="Howarth C."/>
            <person name="Imamovic A."/>
            <person name="Larimer J."/>
            <person name="McCowan C."/>
            <person name="Murphy C."/>
            <person name="Neiman D."/>
            <person name="Pearson M."/>
            <person name="Priest M."/>
            <person name="Roberts A."/>
            <person name="Saif S."/>
            <person name="Shea T."/>
            <person name="Sisk P."/>
            <person name="Sykes S."/>
            <person name="Wortman J."/>
            <person name="Nusbaum C."/>
            <person name="Birren B."/>
        </authorList>
    </citation>
    <scope>NUCLEOTIDE SEQUENCE [LARGE SCALE GENOMIC DNA]</scope>
    <source>
        <strain evidence="10 11">NIPH 899</strain>
    </source>
</reference>
<dbReference type="PROSITE" id="PS00871">
    <property type="entry name" value="CLPAB_2"/>
    <property type="match status" value="1"/>
</dbReference>
<comment type="similarity">
    <text evidence="1 6">Belongs to the ClpA/ClpB family.</text>
</comment>
<feature type="domain" description="Clp ATPase C-terminal" evidence="9">
    <location>
        <begin position="831"/>
        <end position="921"/>
    </location>
</feature>
<dbReference type="Gene3D" id="1.10.1780.10">
    <property type="entry name" value="Clp, N-terminal domain"/>
    <property type="match status" value="1"/>
</dbReference>
<evidence type="ECO:0000256" key="3">
    <source>
        <dbReference type="ARBA" id="ARBA00022741"/>
    </source>
</evidence>
<proteinExistence type="inferred from homology"/>
<dbReference type="InterPro" id="IPR019489">
    <property type="entry name" value="Clp_ATPase_C"/>
</dbReference>
<keyword evidence="11" id="KW-1185">Reference proteome</keyword>
<dbReference type="InterPro" id="IPR028299">
    <property type="entry name" value="ClpA/B_CS2"/>
</dbReference>
<dbReference type="InterPro" id="IPR003593">
    <property type="entry name" value="AAA+_ATPase"/>
</dbReference>
<name>N8WSH7_9GAMM</name>
<dbReference type="InterPro" id="IPR050130">
    <property type="entry name" value="ClpA_ClpB"/>
</dbReference>
<dbReference type="Pfam" id="PF10431">
    <property type="entry name" value="ClpB_D2-small"/>
    <property type="match status" value="1"/>
</dbReference>
<evidence type="ECO:0000256" key="6">
    <source>
        <dbReference type="RuleBase" id="RU004432"/>
    </source>
</evidence>
<dbReference type="SMART" id="SM00382">
    <property type="entry name" value="AAA"/>
    <property type="match status" value="2"/>
</dbReference>
<dbReference type="GO" id="GO:0005737">
    <property type="term" value="C:cytoplasm"/>
    <property type="evidence" value="ECO:0007669"/>
    <property type="project" value="TreeGrafter"/>
</dbReference>
<dbReference type="GO" id="GO:0034605">
    <property type="term" value="P:cellular response to heat"/>
    <property type="evidence" value="ECO:0007669"/>
    <property type="project" value="TreeGrafter"/>
</dbReference>
<dbReference type="HOGENOM" id="CLU_005070_1_2_6"/>
<dbReference type="Proteomes" id="UP000013070">
    <property type="component" value="Unassembled WGS sequence"/>
</dbReference>
<dbReference type="InterPro" id="IPR036628">
    <property type="entry name" value="Clp_N_dom_sf"/>
</dbReference>
<sequence>MKDTDFYFYLSKMSQNCSVNFHKKYKYGPDKNREIFILINIKKHSYPFKNYKVVYANNNEKLMNNLKILILKLSEHARLCLEKSANTCIHQKNYEIEIEHFFLELLQHPELNDLKILLAKHCIDKDHLINQLEQSIQQLSKGNSRTPIFAKSIIQLLEQAWLLASADQNPVIRSGHLLVALLISPELYQMALRASSLFAQFPVDSMKHQFLEHCQKSIEQLKVPQPSIPSPDLSSVPKKTPALDQYTINLTEKARRGDIDPVIGREFEIRLMLDILLRRRQNNPILTGEPGVGKTAVVEGLALKIVNGQVPDALKTVELHVLDMGLLQAGASVKGEFENRLKQAIAEVQSSTHPIILFIDEAHTLIGAGGQAGQNDAANLLKPALARGELRTIAATTWAEYKHYFEKDAALSRRFQVIKIEEPTEQVAIDMLRAMVPVMSQHFQIQIDDEAIRTAVHASHRYISGRQLPDKAISVLDTAAARVALSQNAQPAKLDQLQAQLHNLKLEYHLLDQEQTTSSRTDRLQELSDMIHSIEQEINQTHDQWQQELQLIHEIHGLTKSEASIDQYQIHQLRQTLAKIQAQSPLVYERVDADIINEIISDWTGIPVGKMMSDDISQILDLKNKLSQRVMGQDYALEQLVQGIKTSKAGLEDPNKPQGVFLLTGPSGVGKTETALTLAQELYGGESHLITINMSEYQEAHTVSSLKGAPPGYVGYGQGGVLTEAVRRNPYSVVLLDEIEKAHPDVQELFYQVFDKGVLEDSEGRLINFKNTTILLTSNVGSHVIMQACINQEVDQWPDADTLIEHLKPSLYKQFKPAFLGRMRIVPYYPLSDELLIQIIQHKLGKITKRIQQQYVTQVSYSDEVLELLLSRCTEIDSGARNIDHILNASILPDLATKLLVAMSENQLPKLIHIDVQKDTFYYHLDTELSVLKKRHSKKNKTNVA</sequence>
<dbReference type="PANTHER" id="PTHR11638:SF184">
    <property type="entry name" value="ATPASE WITH CHAPERONE ACTIVITY"/>
    <property type="match status" value="1"/>
</dbReference>
<dbReference type="PATRIC" id="fig|1217710.3.peg.3101"/>
<evidence type="ECO:0000313" key="10">
    <source>
        <dbReference type="EMBL" id="ENU97859.1"/>
    </source>
</evidence>
<keyword evidence="4 6" id="KW-0067">ATP-binding</keyword>
<dbReference type="SMART" id="SM01086">
    <property type="entry name" value="ClpB_D2-small"/>
    <property type="match status" value="1"/>
</dbReference>
<dbReference type="PANTHER" id="PTHR11638">
    <property type="entry name" value="ATP-DEPENDENT CLP PROTEASE"/>
    <property type="match status" value="1"/>
</dbReference>
<evidence type="ECO:0000259" key="9">
    <source>
        <dbReference type="SMART" id="SM01086"/>
    </source>
</evidence>
<feature type="coiled-coil region" evidence="7">
    <location>
        <begin position="494"/>
        <end position="544"/>
    </location>
</feature>
<evidence type="ECO:0000256" key="5">
    <source>
        <dbReference type="ARBA" id="ARBA00023186"/>
    </source>
</evidence>
<keyword evidence="3 6" id="KW-0547">Nucleotide-binding</keyword>
<dbReference type="InterPro" id="IPR004176">
    <property type="entry name" value="Clp_R_N"/>
</dbReference>
<dbReference type="GO" id="GO:0016887">
    <property type="term" value="F:ATP hydrolysis activity"/>
    <property type="evidence" value="ECO:0007669"/>
    <property type="project" value="InterPro"/>
</dbReference>
<evidence type="ECO:0000256" key="7">
    <source>
        <dbReference type="SAM" id="Coils"/>
    </source>
</evidence>
<dbReference type="InterPro" id="IPR018368">
    <property type="entry name" value="ClpA/B_CS1"/>
</dbReference>
<keyword evidence="7" id="KW-0175">Coiled coil</keyword>
<evidence type="ECO:0000313" key="11">
    <source>
        <dbReference type="Proteomes" id="UP000013070"/>
    </source>
</evidence>
<evidence type="ECO:0000256" key="2">
    <source>
        <dbReference type="ARBA" id="ARBA00022737"/>
    </source>
</evidence>
<dbReference type="CDD" id="cd00009">
    <property type="entry name" value="AAA"/>
    <property type="match status" value="1"/>
</dbReference>
<evidence type="ECO:0000259" key="8">
    <source>
        <dbReference type="SMART" id="SM00382"/>
    </source>
</evidence>
<dbReference type="PRINTS" id="PR00300">
    <property type="entry name" value="CLPPROTEASEA"/>
</dbReference>
<dbReference type="PROSITE" id="PS00870">
    <property type="entry name" value="CLPAB_1"/>
    <property type="match status" value="1"/>
</dbReference>
<dbReference type="InterPro" id="IPR027417">
    <property type="entry name" value="P-loop_NTPase"/>
</dbReference>
<dbReference type="InterPro" id="IPR041546">
    <property type="entry name" value="ClpA/ClpB_AAA_lid"/>
</dbReference>
<dbReference type="EMBL" id="APPE01000077">
    <property type="protein sequence ID" value="ENU97859.1"/>
    <property type="molecule type" value="Genomic_DNA"/>
</dbReference>
<dbReference type="AlphaFoldDB" id="N8WSH7"/>
<dbReference type="FunFam" id="3.40.50.300:FF:000025">
    <property type="entry name" value="ATP-dependent Clp protease subunit"/>
    <property type="match status" value="1"/>
</dbReference>
<gene>
    <name evidence="10" type="ORF">F969_03236</name>
</gene>
<organism evidence="10 11">
    <name type="scientific">Acinetobacter variabilis</name>
    <dbReference type="NCBI Taxonomy" id="70346"/>
    <lineage>
        <taxon>Bacteria</taxon>
        <taxon>Pseudomonadati</taxon>
        <taxon>Pseudomonadota</taxon>
        <taxon>Gammaproteobacteria</taxon>
        <taxon>Moraxellales</taxon>
        <taxon>Moraxellaceae</taxon>
        <taxon>Acinetobacter</taxon>
    </lineage>
</organism>
<protein>
    <submittedName>
        <fullName evidence="10">ClpV1 family type VI secretion ATPase</fullName>
    </submittedName>
</protein>
<dbReference type="InterPro" id="IPR001270">
    <property type="entry name" value="ClpA/B"/>
</dbReference>
<dbReference type="InterPro" id="IPR003959">
    <property type="entry name" value="ATPase_AAA_core"/>
</dbReference>
<dbReference type="InterPro" id="IPR017729">
    <property type="entry name" value="ATPase_T6SS_ClpV1"/>
</dbReference>
<dbReference type="Pfam" id="PF07724">
    <property type="entry name" value="AAA_2"/>
    <property type="match status" value="1"/>
</dbReference>
<dbReference type="eggNOG" id="COG0542">
    <property type="taxonomic scope" value="Bacteria"/>
</dbReference>
<feature type="domain" description="AAA+ ATPase" evidence="8">
    <location>
        <begin position="280"/>
        <end position="425"/>
    </location>
</feature>
<evidence type="ECO:0000256" key="1">
    <source>
        <dbReference type="ARBA" id="ARBA00008675"/>
    </source>
</evidence>
<dbReference type="SUPFAM" id="SSF52540">
    <property type="entry name" value="P-loop containing nucleoside triphosphate hydrolases"/>
    <property type="match status" value="2"/>
</dbReference>
<dbReference type="Gene3D" id="3.40.50.300">
    <property type="entry name" value="P-loop containing nucleotide triphosphate hydrolases"/>
    <property type="match status" value="3"/>
</dbReference>
<keyword evidence="2" id="KW-0677">Repeat</keyword>
<dbReference type="Pfam" id="PF02861">
    <property type="entry name" value="Clp_N"/>
    <property type="match status" value="1"/>
</dbReference>
<dbReference type="Pfam" id="PF17871">
    <property type="entry name" value="AAA_lid_9"/>
    <property type="match status" value="1"/>
</dbReference>
<dbReference type="CDD" id="cd19499">
    <property type="entry name" value="RecA-like_ClpB_Hsp104-like"/>
    <property type="match status" value="1"/>
</dbReference>
<keyword evidence="5 6" id="KW-0143">Chaperone</keyword>
<comment type="caution">
    <text evidence="10">The sequence shown here is derived from an EMBL/GenBank/DDBJ whole genome shotgun (WGS) entry which is preliminary data.</text>
</comment>